<dbReference type="Proteomes" id="UP000233551">
    <property type="component" value="Unassembled WGS sequence"/>
</dbReference>
<dbReference type="AlphaFoldDB" id="A0A2I0I4L8"/>
<proteinExistence type="predicted"/>
<evidence type="ECO:0000313" key="2">
    <source>
        <dbReference type="Proteomes" id="UP000233551"/>
    </source>
</evidence>
<organism evidence="1 2">
    <name type="scientific">Punica granatum</name>
    <name type="common">Pomegranate</name>
    <dbReference type="NCBI Taxonomy" id="22663"/>
    <lineage>
        <taxon>Eukaryota</taxon>
        <taxon>Viridiplantae</taxon>
        <taxon>Streptophyta</taxon>
        <taxon>Embryophyta</taxon>
        <taxon>Tracheophyta</taxon>
        <taxon>Spermatophyta</taxon>
        <taxon>Magnoliopsida</taxon>
        <taxon>eudicotyledons</taxon>
        <taxon>Gunneridae</taxon>
        <taxon>Pentapetalae</taxon>
        <taxon>rosids</taxon>
        <taxon>malvids</taxon>
        <taxon>Myrtales</taxon>
        <taxon>Lythraceae</taxon>
        <taxon>Punica</taxon>
    </lineage>
</organism>
<evidence type="ECO:0000313" key="1">
    <source>
        <dbReference type="EMBL" id="PKI38949.1"/>
    </source>
</evidence>
<protein>
    <submittedName>
        <fullName evidence="1">Uncharacterized protein</fullName>
    </submittedName>
</protein>
<sequence length="141" mass="15200">MFINFKSYRCELIEFRFIDLGARYPPGCVLDPLASPPNRAKSLSTNPCLPSLGSSIRELATPRVGFSTPARTHPWVLRALGSLGHQPVQTRLATLIGVWVLEVRAPDPSNFRDLTARIPQIGGDGAPPLATDPSIGVTGLV</sequence>
<name>A0A2I0I4L8_PUNGR</name>
<gene>
    <name evidence="1" type="ORF">CRG98_040657</name>
</gene>
<reference evidence="1 2" key="1">
    <citation type="submission" date="2017-11" db="EMBL/GenBank/DDBJ databases">
        <title>De-novo sequencing of pomegranate (Punica granatum L.) genome.</title>
        <authorList>
            <person name="Akparov Z."/>
            <person name="Amiraslanov A."/>
            <person name="Hajiyeva S."/>
            <person name="Abbasov M."/>
            <person name="Kaur K."/>
            <person name="Hamwieh A."/>
            <person name="Solovyev V."/>
            <person name="Salamov A."/>
            <person name="Braich B."/>
            <person name="Kosarev P."/>
            <person name="Mahmoud A."/>
            <person name="Hajiyev E."/>
            <person name="Babayeva S."/>
            <person name="Izzatullayeva V."/>
            <person name="Mammadov A."/>
            <person name="Mammadov A."/>
            <person name="Sharifova S."/>
            <person name="Ojaghi J."/>
            <person name="Eynullazada K."/>
            <person name="Bayramov B."/>
            <person name="Abdulazimova A."/>
            <person name="Shahmuradov I."/>
        </authorList>
    </citation>
    <scope>NUCLEOTIDE SEQUENCE [LARGE SCALE GENOMIC DNA]</scope>
    <source>
        <strain evidence="2">cv. AG2017</strain>
        <tissue evidence="1">Leaf</tissue>
    </source>
</reference>
<keyword evidence="2" id="KW-1185">Reference proteome</keyword>
<comment type="caution">
    <text evidence="1">The sequence shown here is derived from an EMBL/GenBank/DDBJ whole genome shotgun (WGS) entry which is preliminary data.</text>
</comment>
<accession>A0A2I0I4L8</accession>
<dbReference type="EMBL" id="PGOL01003952">
    <property type="protein sequence ID" value="PKI38949.1"/>
    <property type="molecule type" value="Genomic_DNA"/>
</dbReference>